<dbReference type="GO" id="GO:0005802">
    <property type="term" value="C:trans-Golgi network"/>
    <property type="evidence" value="ECO:0007669"/>
    <property type="project" value="EnsemblFungi"/>
</dbReference>
<sequence>MENRIHRDLPNIQAESQRILRNKETYRQRNRTFQINLVNKLTFLGYFLIILQYIKYGTTVWSLILRCMVQSFLSNPFPNRIQMQGLTAGIPRLSTFIANDTPPNTTNGNDSNINNSSRLGDTTTTLLIGSRSSNGIPMPGAFPESSATPDLEQGERPLSSSIDSNAFSMEDFKIIKEKIQKLLFHGSFTLNLFVVVLAIIFPKDFIGKMNDNHLNGDLRDIPSPYNHDDGLIRGELRATSIFLQLIGEPLPRNNFAGNFGMISFDFFILISQFLLFSLTCYNFSEFAPDETIDNTENDIDGPTIDQDGYTGHVFLTTIDISKIVDLMI</sequence>
<feature type="transmembrane region" description="Helical" evidence="2">
    <location>
        <begin position="255"/>
        <end position="276"/>
    </location>
</feature>
<evidence type="ECO:0008006" key="5">
    <source>
        <dbReference type="Google" id="ProtNLM"/>
    </source>
</evidence>
<gene>
    <name evidence="3" type="primary">NDAI0A04780</name>
    <name evidence="3" type="ordered locus">NDAI_0A04780</name>
</gene>
<feature type="compositionally biased region" description="Low complexity" evidence="1">
    <location>
        <begin position="100"/>
        <end position="117"/>
    </location>
</feature>
<feature type="region of interest" description="Disordered" evidence="1">
    <location>
        <begin position="132"/>
        <end position="160"/>
    </location>
</feature>
<protein>
    <recommendedName>
        <fullName evidence="5">DUF1746 domain-containing protein</fullName>
    </recommendedName>
</protein>
<evidence type="ECO:0000313" key="3">
    <source>
        <dbReference type="EMBL" id="CCD22634.1"/>
    </source>
</evidence>
<dbReference type="Proteomes" id="UP000000689">
    <property type="component" value="Chromosome 1"/>
</dbReference>
<dbReference type="AlphaFoldDB" id="G0W496"/>
<dbReference type="OMA" id="GTEMLYN"/>
<evidence type="ECO:0000256" key="2">
    <source>
        <dbReference type="SAM" id="Phobius"/>
    </source>
</evidence>
<keyword evidence="2" id="KW-0472">Membrane</keyword>
<reference evidence="3 4" key="1">
    <citation type="journal article" date="2011" name="Proc. Natl. Acad. Sci. U.S.A.">
        <title>Evolutionary erosion of yeast sex chromosomes by mating-type switching accidents.</title>
        <authorList>
            <person name="Gordon J.L."/>
            <person name="Armisen D."/>
            <person name="Proux-Wera E."/>
            <person name="Oheigeartaigh S.S."/>
            <person name="Byrne K.P."/>
            <person name="Wolfe K.H."/>
        </authorList>
    </citation>
    <scope>NUCLEOTIDE SEQUENCE [LARGE SCALE GENOMIC DNA]</scope>
    <source>
        <strain evidence="4">ATCC 10597 / BCRC 20456 / CBS 421 / NBRC 0211 / NRRL Y-12639</strain>
    </source>
</reference>
<dbReference type="GO" id="GO:0031503">
    <property type="term" value="P:protein-containing complex localization"/>
    <property type="evidence" value="ECO:0007669"/>
    <property type="project" value="EnsemblFungi"/>
</dbReference>
<dbReference type="eggNOG" id="ENOG502S4TY">
    <property type="taxonomic scope" value="Eukaryota"/>
</dbReference>
<keyword evidence="4" id="KW-1185">Reference proteome</keyword>
<proteinExistence type="predicted"/>
<evidence type="ECO:0000313" key="4">
    <source>
        <dbReference type="Proteomes" id="UP000000689"/>
    </source>
</evidence>
<keyword evidence="2" id="KW-1133">Transmembrane helix</keyword>
<feature type="region of interest" description="Disordered" evidence="1">
    <location>
        <begin position="100"/>
        <end position="119"/>
    </location>
</feature>
<organism evidence="3 4">
    <name type="scientific">Naumovozyma dairenensis (strain ATCC 10597 / BCRC 20456 / CBS 421 / NBRC 0211 / NRRL Y-12639)</name>
    <name type="common">Saccharomyces dairenensis</name>
    <dbReference type="NCBI Taxonomy" id="1071378"/>
    <lineage>
        <taxon>Eukaryota</taxon>
        <taxon>Fungi</taxon>
        <taxon>Dikarya</taxon>
        <taxon>Ascomycota</taxon>
        <taxon>Saccharomycotina</taxon>
        <taxon>Saccharomycetes</taxon>
        <taxon>Saccharomycetales</taxon>
        <taxon>Saccharomycetaceae</taxon>
        <taxon>Naumovozyma</taxon>
    </lineage>
</organism>
<feature type="transmembrane region" description="Helical" evidence="2">
    <location>
        <begin position="182"/>
        <end position="201"/>
    </location>
</feature>
<dbReference type="OrthoDB" id="4068068at2759"/>
<dbReference type="GeneID" id="11493942"/>
<dbReference type="GO" id="GO:0044695">
    <property type="term" value="C:Dsc E3 ubiquitin ligase complex"/>
    <property type="evidence" value="ECO:0007669"/>
    <property type="project" value="EnsemblFungi"/>
</dbReference>
<dbReference type="GO" id="GO:0140624">
    <property type="term" value="P:EGAD pathway"/>
    <property type="evidence" value="ECO:0007669"/>
    <property type="project" value="EnsemblFungi"/>
</dbReference>
<evidence type="ECO:0000256" key="1">
    <source>
        <dbReference type="SAM" id="MobiDB-lite"/>
    </source>
</evidence>
<name>G0W496_NAUDC</name>
<accession>G0W496</accession>
<feature type="transmembrane region" description="Helical" evidence="2">
    <location>
        <begin position="37"/>
        <end position="54"/>
    </location>
</feature>
<dbReference type="EMBL" id="HE580267">
    <property type="protein sequence ID" value="CCD22634.1"/>
    <property type="molecule type" value="Genomic_DNA"/>
</dbReference>
<dbReference type="GO" id="GO:0005768">
    <property type="term" value="C:endosome"/>
    <property type="evidence" value="ECO:0007669"/>
    <property type="project" value="EnsemblFungi"/>
</dbReference>
<keyword evidence="2" id="KW-0812">Transmembrane</keyword>
<dbReference type="RefSeq" id="XP_003667877.1">
    <property type="nucleotide sequence ID" value="XM_003667829.1"/>
</dbReference>
<dbReference type="KEGG" id="ndi:NDAI_0A04780"/>
<dbReference type="HOGENOM" id="CLU_957155_0_0_1"/>